<sequence length="332" mass="35586">MATDAAAGFEDAADAGPEAEFRPFVIAPGQHGERLDRALAVLVPEFSRSYLQQLIDAGAVTIGGAAARRSSQRVKAGDEGVVELRPTPQSQAFRPERMALSVVFEDEHLLVIDKPAGLVVHPAPGNWSGTLLNGLLARDAGAALLPRAGIVHRLDKDTSGLMVVARTRATMDALVGLIGAREVTRQYVALAHRPWSGPGIRHVEAPIGRDPRNRLRMAVVEGGKPAATTFERLQACDRGCWVRATLHTGRTHQIRVHMAHIGHPLVADEVYGGAPAAGLQRQALHAFRLAFRHPATGAALEFEAPLPADLAAALALWGLRYNGREWLTSHAP</sequence>
<dbReference type="GO" id="GO:0000455">
    <property type="term" value="P:enzyme-directed rRNA pseudouridine synthesis"/>
    <property type="evidence" value="ECO:0007669"/>
    <property type="project" value="TreeGrafter"/>
</dbReference>
<evidence type="ECO:0000256" key="4">
    <source>
        <dbReference type="PIRSR" id="PIRSR606225-1"/>
    </source>
</evidence>
<dbReference type="SUPFAM" id="SSF55120">
    <property type="entry name" value="Pseudouridine synthase"/>
    <property type="match status" value="1"/>
</dbReference>
<dbReference type="CDD" id="cd00165">
    <property type="entry name" value="S4"/>
    <property type="match status" value="1"/>
</dbReference>
<dbReference type="InterPro" id="IPR006145">
    <property type="entry name" value="PsdUridine_synth_RsuA/RluA"/>
</dbReference>
<dbReference type="PROSITE" id="PS01129">
    <property type="entry name" value="PSI_RLU"/>
    <property type="match status" value="1"/>
</dbReference>
<evidence type="ECO:0000256" key="1">
    <source>
        <dbReference type="ARBA" id="ARBA00010876"/>
    </source>
</evidence>
<reference evidence="8 9" key="1">
    <citation type="journal article" date="2020" name="Nature">
        <title>Bacterial chemolithoautotrophy via manganese oxidation.</title>
        <authorList>
            <person name="Yu H."/>
            <person name="Leadbetter J.R."/>
        </authorList>
    </citation>
    <scope>NUCLEOTIDE SEQUENCE [LARGE SCALE GENOMIC DNA]</scope>
    <source>
        <strain evidence="8 9">RBP-1</strain>
    </source>
</reference>
<dbReference type="Pfam" id="PF01479">
    <property type="entry name" value="S4"/>
    <property type="match status" value="1"/>
</dbReference>
<dbReference type="CDD" id="cd02869">
    <property type="entry name" value="PseudoU_synth_RluA_like"/>
    <property type="match status" value="1"/>
</dbReference>
<keyword evidence="9" id="KW-1185">Reference proteome</keyword>
<comment type="catalytic activity">
    <reaction evidence="3">
        <text>uridine(1911/1915/1917) in 23S rRNA = pseudouridine(1911/1915/1917) in 23S rRNA</text>
        <dbReference type="Rhea" id="RHEA:42524"/>
        <dbReference type="Rhea" id="RHEA-COMP:10097"/>
        <dbReference type="Rhea" id="RHEA-COMP:10098"/>
        <dbReference type="ChEBI" id="CHEBI:65314"/>
        <dbReference type="ChEBI" id="CHEBI:65315"/>
        <dbReference type="EC" id="5.4.99.23"/>
    </reaction>
</comment>
<name>A0A7X6DBY0_9BURK</name>
<dbReference type="PANTHER" id="PTHR21600">
    <property type="entry name" value="MITOCHONDRIAL RNA PSEUDOURIDINE SYNTHASE"/>
    <property type="match status" value="1"/>
</dbReference>
<dbReference type="AlphaFoldDB" id="A0A7X6DBY0"/>
<comment type="function">
    <text evidence="6">Responsible for synthesis of pseudouridine from uracil.</text>
</comment>
<evidence type="ECO:0000256" key="5">
    <source>
        <dbReference type="PROSITE-ProRule" id="PRU00182"/>
    </source>
</evidence>
<gene>
    <name evidence="8" type="ORF">RAMLITH_00855</name>
</gene>
<dbReference type="RefSeq" id="WP_168106387.1">
    <property type="nucleotide sequence ID" value="NZ_VTOX01000001.1"/>
</dbReference>
<comment type="catalytic activity">
    <reaction evidence="6">
        <text>a uridine in RNA = a pseudouridine in RNA</text>
        <dbReference type="Rhea" id="RHEA:48348"/>
        <dbReference type="Rhea" id="RHEA-COMP:12068"/>
        <dbReference type="Rhea" id="RHEA-COMP:12069"/>
        <dbReference type="ChEBI" id="CHEBI:65314"/>
        <dbReference type="ChEBI" id="CHEBI:65315"/>
    </reaction>
</comment>
<organism evidence="8 9">
    <name type="scientific">Ramlibacter lithotrophicus</name>
    <dbReference type="NCBI Taxonomy" id="2606681"/>
    <lineage>
        <taxon>Bacteria</taxon>
        <taxon>Pseudomonadati</taxon>
        <taxon>Pseudomonadota</taxon>
        <taxon>Betaproteobacteria</taxon>
        <taxon>Burkholderiales</taxon>
        <taxon>Comamonadaceae</taxon>
        <taxon>Ramlibacter</taxon>
    </lineage>
</organism>
<dbReference type="InterPro" id="IPR006225">
    <property type="entry name" value="PsdUridine_synth_RluC/D"/>
</dbReference>
<dbReference type="PROSITE" id="PS50889">
    <property type="entry name" value="S4"/>
    <property type="match status" value="1"/>
</dbReference>
<dbReference type="InterPro" id="IPR036986">
    <property type="entry name" value="S4_RNA-bd_sf"/>
</dbReference>
<dbReference type="Gene3D" id="3.30.2350.10">
    <property type="entry name" value="Pseudouridine synthase"/>
    <property type="match status" value="1"/>
</dbReference>
<keyword evidence="5" id="KW-0694">RNA-binding</keyword>
<dbReference type="SMART" id="SM00363">
    <property type="entry name" value="S4"/>
    <property type="match status" value="1"/>
</dbReference>
<dbReference type="Gene3D" id="3.10.290.10">
    <property type="entry name" value="RNA-binding S4 domain"/>
    <property type="match status" value="1"/>
</dbReference>
<dbReference type="NCBIfam" id="TIGR00005">
    <property type="entry name" value="rluA_subfam"/>
    <property type="match status" value="1"/>
</dbReference>
<evidence type="ECO:0000313" key="9">
    <source>
        <dbReference type="Proteomes" id="UP000521868"/>
    </source>
</evidence>
<dbReference type="InterPro" id="IPR020103">
    <property type="entry name" value="PsdUridine_synth_cat_dom_sf"/>
</dbReference>
<dbReference type="InterPro" id="IPR050188">
    <property type="entry name" value="RluA_PseudoU_synthase"/>
</dbReference>
<dbReference type="Proteomes" id="UP000521868">
    <property type="component" value="Unassembled WGS sequence"/>
</dbReference>
<dbReference type="InterPro" id="IPR006224">
    <property type="entry name" value="PsdUridine_synth_RluA-like_CS"/>
</dbReference>
<accession>A0A7X6DBY0</accession>
<proteinExistence type="inferred from homology"/>
<feature type="domain" description="RNA-binding S4" evidence="7">
    <location>
        <begin position="33"/>
        <end position="93"/>
    </location>
</feature>
<dbReference type="PANTHER" id="PTHR21600:SF44">
    <property type="entry name" value="RIBOSOMAL LARGE SUBUNIT PSEUDOURIDINE SYNTHASE D"/>
    <property type="match status" value="1"/>
</dbReference>
<evidence type="ECO:0000256" key="3">
    <source>
        <dbReference type="ARBA" id="ARBA00036882"/>
    </source>
</evidence>
<evidence type="ECO:0000256" key="6">
    <source>
        <dbReference type="RuleBase" id="RU362028"/>
    </source>
</evidence>
<evidence type="ECO:0000259" key="7">
    <source>
        <dbReference type="SMART" id="SM00363"/>
    </source>
</evidence>
<dbReference type="InterPro" id="IPR002942">
    <property type="entry name" value="S4_RNA-bd"/>
</dbReference>
<comment type="caution">
    <text evidence="8">The sequence shown here is derived from an EMBL/GenBank/DDBJ whole genome shotgun (WGS) entry which is preliminary data.</text>
</comment>
<dbReference type="EMBL" id="VTOX01000001">
    <property type="protein sequence ID" value="NKE64355.1"/>
    <property type="molecule type" value="Genomic_DNA"/>
</dbReference>
<keyword evidence="2 6" id="KW-0413">Isomerase</keyword>
<feature type="active site" evidence="4">
    <location>
        <position position="155"/>
    </location>
</feature>
<dbReference type="Pfam" id="PF00849">
    <property type="entry name" value="PseudoU_synth_2"/>
    <property type="match status" value="1"/>
</dbReference>
<comment type="similarity">
    <text evidence="1 6">Belongs to the pseudouridine synthase RluA family.</text>
</comment>
<dbReference type="GO" id="GO:0003723">
    <property type="term" value="F:RNA binding"/>
    <property type="evidence" value="ECO:0007669"/>
    <property type="project" value="UniProtKB-KW"/>
</dbReference>
<dbReference type="EC" id="5.4.99.-" evidence="6"/>
<dbReference type="GO" id="GO:0160140">
    <property type="term" value="F:23S rRNA pseudouridine(1911/1915/1917) synthase activity"/>
    <property type="evidence" value="ECO:0007669"/>
    <property type="project" value="UniProtKB-EC"/>
</dbReference>
<evidence type="ECO:0000256" key="2">
    <source>
        <dbReference type="ARBA" id="ARBA00023235"/>
    </source>
</evidence>
<dbReference type="SUPFAM" id="SSF55174">
    <property type="entry name" value="Alpha-L RNA-binding motif"/>
    <property type="match status" value="1"/>
</dbReference>
<protein>
    <recommendedName>
        <fullName evidence="6">Pseudouridine synthase</fullName>
        <ecNumber evidence="6">5.4.99.-</ecNumber>
    </recommendedName>
</protein>
<evidence type="ECO:0000313" key="8">
    <source>
        <dbReference type="EMBL" id="NKE64355.1"/>
    </source>
</evidence>